<dbReference type="PANTHER" id="PTHR45649:SF16">
    <property type="entry name" value="7-KETO 8-AMINOPELARGONIC ACID TRANSPORTER"/>
    <property type="match status" value="1"/>
</dbReference>
<dbReference type="PANTHER" id="PTHR45649">
    <property type="entry name" value="AMINO-ACID PERMEASE BAT1"/>
    <property type="match status" value="1"/>
</dbReference>
<dbReference type="Gene3D" id="1.20.1740.10">
    <property type="entry name" value="Amino acid/polyamine transporter I"/>
    <property type="match status" value="1"/>
</dbReference>
<dbReference type="Proteomes" id="UP001358417">
    <property type="component" value="Unassembled WGS sequence"/>
</dbReference>
<feature type="transmembrane region" description="Helical" evidence="7">
    <location>
        <begin position="473"/>
        <end position="494"/>
    </location>
</feature>
<feature type="transmembrane region" description="Helical" evidence="7">
    <location>
        <begin position="403"/>
        <end position="425"/>
    </location>
</feature>
<gene>
    <name evidence="8" type="ORF">LTR84_007645</name>
</gene>
<feature type="transmembrane region" description="Helical" evidence="7">
    <location>
        <begin position="330"/>
        <end position="354"/>
    </location>
</feature>
<dbReference type="InterPro" id="IPR002293">
    <property type="entry name" value="AA/rel_permease1"/>
</dbReference>
<dbReference type="PIRSF" id="PIRSF006060">
    <property type="entry name" value="AA_transporter"/>
    <property type="match status" value="1"/>
</dbReference>
<evidence type="ECO:0000256" key="2">
    <source>
        <dbReference type="ARBA" id="ARBA00022448"/>
    </source>
</evidence>
<feature type="region of interest" description="Disordered" evidence="6">
    <location>
        <begin position="1"/>
        <end position="24"/>
    </location>
</feature>
<evidence type="ECO:0000256" key="3">
    <source>
        <dbReference type="ARBA" id="ARBA00022692"/>
    </source>
</evidence>
<feature type="transmembrane region" description="Helical" evidence="7">
    <location>
        <begin position="162"/>
        <end position="184"/>
    </location>
</feature>
<keyword evidence="3 7" id="KW-0812">Transmembrane</keyword>
<feature type="transmembrane region" description="Helical" evidence="7">
    <location>
        <begin position="118"/>
        <end position="142"/>
    </location>
</feature>
<keyword evidence="5 7" id="KW-0472">Membrane</keyword>
<evidence type="ECO:0008006" key="10">
    <source>
        <dbReference type="Google" id="ProtNLM"/>
    </source>
</evidence>
<sequence>MDDTGMSKKDLAMTSTGYSARSGEGEMVGEVQPKVHFNLWHCLAMNFSITCTPLAVGAYLSLVIGLGGSPYYIWAFLFGASFQLVLGLAVAEIASAIPHSSGPAYWVQYLGPPRCAKFFGFLVGWTTTATWWFIGVASDLYLAQLTLGLAMALNPGYVPPQWQYYLVYCAWAVAAFVINLPHIFHVLGPTLIGAFGVINITAIFILVSLLVRATPKPSPREVFVDVVNESGWSSNGVVFFLALLPSVLCVSGFDAITHITDELDRPSKQVPQVIIGSSVISAVTGFAMTIVYSFSITKPENLLAPVGHQPIIQLLFDSCRSNALATIGSVGVILSFYIANVSTFTSWSRLYWSLSRERQFPYSRWTSKLSAADSLPCNAMVVNLGLVIALGAIQIGSLTALNAILGGAVVLGTVSFSLTFGCSLYRGRDYLPAQRWLNLHRFGTPIACIALIWCLFISVWLCFPLYLPVTLEYMNWASVVVAGVLVAASVYWFVRPTRHFTEENRNED</sequence>
<evidence type="ECO:0000256" key="4">
    <source>
        <dbReference type="ARBA" id="ARBA00022989"/>
    </source>
</evidence>
<dbReference type="Pfam" id="PF13520">
    <property type="entry name" value="AA_permease_2"/>
    <property type="match status" value="1"/>
</dbReference>
<keyword evidence="9" id="KW-1185">Reference proteome</keyword>
<comment type="caution">
    <text evidence="8">The sequence shown here is derived from an EMBL/GenBank/DDBJ whole genome shotgun (WGS) entry which is preliminary data.</text>
</comment>
<keyword evidence="4 7" id="KW-1133">Transmembrane helix</keyword>
<keyword evidence="2" id="KW-0813">Transport</keyword>
<feature type="transmembrane region" description="Helical" evidence="7">
    <location>
        <begin position="273"/>
        <end position="294"/>
    </location>
</feature>
<protein>
    <recommendedName>
        <fullName evidence="10">Amino acid permease/ SLC12A domain-containing protein</fullName>
    </recommendedName>
</protein>
<evidence type="ECO:0000313" key="9">
    <source>
        <dbReference type="Proteomes" id="UP001358417"/>
    </source>
</evidence>
<accession>A0AAV9NLQ5</accession>
<evidence type="ECO:0000256" key="6">
    <source>
        <dbReference type="SAM" id="MobiDB-lite"/>
    </source>
</evidence>
<proteinExistence type="predicted"/>
<dbReference type="AlphaFoldDB" id="A0AAV9NLQ5"/>
<name>A0AAV9NLQ5_9EURO</name>
<organism evidence="8 9">
    <name type="scientific">Exophiala bonariae</name>
    <dbReference type="NCBI Taxonomy" id="1690606"/>
    <lineage>
        <taxon>Eukaryota</taxon>
        <taxon>Fungi</taxon>
        <taxon>Dikarya</taxon>
        <taxon>Ascomycota</taxon>
        <taxon>Pezizomycotina</taxon>
        <taxon>Eurotiomycetes</taxon>
        <taxon>Chaetothyriomycetidae</taxon>
        <taxon>Chaetothyriales</taxon>
        <taxon>Herpotrichiellaceae</taxon>
        <taxon>Exophiala</taxon>
    </lineage>
</organism>
<evidence type="ECO:0000313" key="8">
    <source>
        <dbReference type="EMBL" id="KAK5061103.1"/>
    </source>
</evidence>
<feature type="transmembrane region" description="Helical" evidence="7">
    <location>
        <begin position="446"/>
        <end position="467"/>
    </location>
</feature>
<feature type="transmembrane region" description="Helical" evidence="7">
    <location>
        <begin position="43"/>
        <end position="65"/>
    </location>
</feature>
<feature type="transmembrane region" description="Helical" evidence="7">
    <location>
        <begin position="191"/>
        <end position="211"/>
    </location>
</feature>
<dbReference type="RefSeq" id="XP_064710200.1">
    <property type="nucleotide sequence ID" value="XM_064851197.1"/>
</dbReference>
<feature type="transmembrane region" description="Helical" evidence="7">
    <location>
        <begin position="375"/>
        <end position="397"/>
    </location>
</feature>
<evidence type="ECO:0000256" key="7">
    <source>
        <dbReference type="SAM" id="Phobius"/>
    </source>
</evidence>
<dbReference type="GeneID" id="89975810"/>
<feature type="transmembrane region" description="Helical" evidence="7">
    <location>
        <begin position="231"/>
        <end position="253"/>
    </location>
</feature>
<dbReference type="GO" id="GO:0022857">
    <property type="term" value="F:transmembrane transporter activity"/>
    <property type="evidence" value="ECO:0007669"/>
    <property type="project" value="InterPro"/>
</dbReference>
<feature type="compositionally biased region" description="Basic and acidic residues" evidence="6">
    <location>
        <begin position="1"/>
        <end position="11"/>
    </location>
</feature>
<dbReference type="EMBL" id="JAVRRD010000003">
    <property type="protein sequence ID" value="KAK5061103.1"/>
    <property type="molecule type" value="Genomic_DNA"/>
</dbReference>
<dbReference type="GO" id="GO:0016020">
    <property type="term" value="C:membrane"/>
    <property type="evidence" value="ECO:0007669"/>
    <property type="project" value="UniProtKB-SubCell"/>
</dbReference>
<evidence type="ECO:0000256" key="5">
    <source>
        <dbReference type="ARBA" id="ARBA00023136"/>
    </source>
</evidence>
<feature type="transmembrane region" description="Helical" evidence="7">
    <location>
        <begin position="71"/>
        <end position="97"/>
    </location>
</feature>
<evidence type="ECO:0000256" key="1">
    <source>
        <dbReference type="ARBA" id="ARBA00004141"/>
    </source>
</evidence>
<reference evidence="8 9" key="1">
    <citation type="submission" date="2023-08" db="EMBL/GenBank/DDBJ databases">
        <title>Black Yeasts Isolated from many extreme environments.</title>
        <authorList>
            <person name="Coleine C."/>
            <person name="Stajich J.E."/>
            <person name="Selbmann L."/>
        </authorList>
    </citation>
    <scope>NUCLEOTIDE SEQUENCE [LARGE SCALE GENOMIC DNA]</scope>
    <source>
        <strain evidence="8 9">CCFEE 5792</strain>
    </source>
</reference>
<comment type="subcellular location">
    <subcellularLocation>
        <location evidence="1">Membrane</location>
        <topology evidence="1">Multi-pass membrane protein</topology>
    </subcellularLocation>
</comment>